<dbReference type="AlphaFoldDB" id="A0A1M4PPK6"/>
<proteinExistence type="inferred from homology"/>
<dbReference type="InterPro" id="IPR004107">
    <property type="entry name" value="Integrase_SAM-like_N"/>
</dbReference>
<dbReference type="InterPro" id="IPR044068">
    <property type="entry name" value="CB"/>
</dbReference>
<keyword evidence="3 5" id="KW-0238">DNA-binding</keyword>
<feature type="domain" description="Tyr recombinase" evidence="6">
    <location>
        <begin position="114"/>
        <end position="295"/>
    </location>
</feature>
<evidence type="ECO:0000313" key="9">
    <source>
        <dbReference type="Proteomes" id="UP000245423"/>
    </source>
</evidence>
<dbReference type="SUPFAM" id="SSF56349">
    <property type="entry name" value="DNA breaking-rejoining enzymes"/>
    <property type="match status" value="1"/>
</dbReference>
<dbReference type="Proteomes" id="UP000245423">
    <property type="component" value="Chromosome 1"/>
</dbReference>
<evidence type="ECO:0000259" key="6">
    <source>
        <dbReference type="PROSITE" id="PS51898"/>
    </source>
</evidence>
<dbReference type="PROSITE" id="PS51900">
    <property type="entry name" value="CB"/>
    <property type="match status" value="1"/>
</dbReference>
<evidence type="ECO:0000313" key="8">
    <source>
        <dbReference type="EMBL" id="SHD77409.1"/>
    </source>
</evidence>
<evidence type="ECO:0000256" key="1">
    <source>
        <dbReference type="ARBA" id="ARBA00008857"/>
    </source>
</evidence>
<keyword evidence="4" id="KW-0233">DNA recombination</keyword>
<evidence type="ECO:0000256" key="5">
    <source>
        <dbReference type="PROSITE-ProRule" id="PRU01248"/>
    </source>
</evidence>
<dbReference type="RefSeq" id="WP_025641456.1">
    <property type="nucleotide sequence ID" value="NZ_LT669839.1"/>
</dbReference>
<feature type="domain" description="Core-binding (CB)" evidence="7">
    <location>
        <begin position="4"/>
        <end position="91"/>
    </location>
</feature>
<sequence>MEKMTIQKAIERYINNMERTGKGKNTITAYKTDYNIFKKYMEEEAGIEYIEVVDEDNLLDYRDYLYDVKGYKIATVNRKLNALKSLFTYLENLRIISVNYMKVIPTTRPFADREKVEILEPDELDKILSMPFELKDENWKRSAAILYILAFLGLRREEVLNLKVKDFDMTNKTLYVRRSKTKVHDVLPLDDRVYISLMNYLKERDSLEPDDYLFKGDRGKKVSDTAFSKMVKKYANASGIDKDITAYNFRHTFITNLVEEGLSQADIMKWTGHKDIRVLDVYTQGTPTIKNRVMEHSFKTHNKNKINKLINDLDKK</sequence>
<dbReference type="GO" id="GO:0015074">
    <property type="term" value="P:DNA integration"/>
    <property type="evidence" value="ECO:0007669"/>
    <property type="project" value="UniProtKB-KW"/>
</dbReference>
<dbReference type="Pfam" id="PF00589">
    <property type="entry name" value="Phage_integrase"/>
    <property type="match status" value="1"/>
</dbReference>
<evidence type="ECO:0000256" key="3">
    <source>
        <dbReference type="ARBA" id="ARBA00023125"/>
    </source>
</evidence>
<evidence type="ECO:0000256" key="2">
    <source>
        <dbReference type="ARBA" id="ARBA00022908"/>
    </source>
</evidence>
<dbReference type="Gene3D" id="1.10.443.10">
    <property type="entry name" value="Intergrase catalytic core"/>
    <property type="match status" value="1"/>
</dbReference>
<evidence type="ECO:0000259" key="7">
    <source>
        <dbReference type="PROSITE" id="PS51900"/>
    </source>
</evidence>
<keyword evidence="2" id="KW-0229">DNA integration</keyword>
<dbReference type="GO" id="GO:0003677">
    <property type="term" value="F:DNA binding"/>
    <property type="evidence" value="ECO:0007669"/>
    <property type="project" value="UniProtKB-UniRule"/>
</dbReference>
<keyword evidence="9" id="KW-1185">Reference proteome</keyword>
<dbReference type="PANTHER" id="PTHR30349:SF41">
    <property type="entry name" value="INTEGRASE_RECOMBINASE PROTEIN MJ0367-RELATED"/>
    <property type="match status" value="1"/>
</dbReference>
<comment type="similarity">
    <text evidence="1">Belongs to the 'phage' integrase family.</text>
</comment>
<dbReference type="EMBL" id="LT669839">
    <property type="protein sequence ID" value="SHD77409.1"/>
    <property type="molecule type" value="Genomic_DNA"/>
</dbReference>
<dbReference type="InterPro" id="IPR010998">
    <property type="entry name" value="Integrase_recombinase_N"/>
</dbReference>
<organism evidence="8 9">
    <name type="scientific">[Clostridium] ultunense Esp</name>
    <dbReference type="NCBI Taxonomy" id="1288971"/>
    <lineage>
        <taxon>Bacteria</taxon>
        <taxon>Bacillati</taxon>
        <taxon>Bacillota</taxon>
        <taxon>Tissierellia</taxon>
        <taxon>Tissierellales</taxon>
        <taxon>Tepidimicrobiaceae</taxon>
        <taxon>Schnuerera</taxon>
    </lineage>
</organism>
<dbReference type="PROSITE" id="PS51898">
    <property type="entry name" value="TYR_RECOMBINASE"/>
    <property type="match status" value="1"/>
</dbReference>
<dbReference type="OrthoDB" id="9803188at2"/>
<name>A0A1M4PPK6_9FIRM</name>
<dbReference type="GO" id="GO:0006310">
    <property type="term" value="P:DNA recombination"/>
    <property type="evidence" value="ECO:0007669"/>
    <property type="project" value="UniProtKB-KW"/>
</dbReference>
<dbReference type="InterPro" id="IPR002104">
    <property type="entry name" value="Integrase_catalytic"/>
</dbReference>
<dbReference type="Pfam" id="PF02899">
    <property type="entry name" value="Phage_int_SAM_1"/>
    <property type="match status" value="1"/>
</dbReference>
<dbReference type="InterPro" id="IPR013762">
    <property type="entry name" value="Integrase-like_cat_sf"/>
</dbReference>
<evidence type="ECO:0000256" key="4">
    <source>
        <dbReference type="ARBA" id="ARBA00023172"/>
    </source>
</evidence>
<gene>
    <name evidence="8" type="ORF">CUESP1_2052</name>
</gene>
<reference evidence="8 9" key="1">
    <citation type="submission" date="2016-11" db="EMBL/GenBank/DDBJ databases">
        <authorList>
            <person name="Manzoor S."/>
        </authorList>
    </citation>
    <scope>NUCLEOTIDE SEQUENCE [LARGE SCALE GENOMIC DNA]</scope>
    <source>
        <strain evidence="8">Clostridium ultunense strain Esp</strain>
    </source>
</reference>
<dbReference type="PANTHER" id="PTHR30349">
    <property type="entry name" value="PHAGE INTEGRASE-RELATED"/>
    <property type="match status" value="1"/>
</dbReference>
<accession>A0A1M4PPK6</accession>
<dbReference type="Gene3D" id="1.10.150.130">
    <property type="match status" value="1"/>
</dbReference>
<dbReference type="CDD" id="cd00397">
    <property type="entry name" value="DNA_BRE_C"/>
    <property type="match status" value="1"/>
</dbReference>
<dbReference type="InterPro" id="IPR011010">
    <property type="entry name" value="DNA_brk_join_enz"/>
</dbReference>
<protein>
    <submittedName>
        <fullName evidence="8">Putative Tyrosine recombinase XerD</fullName>
    </submittedName>
</protein>
<dbReference type="InterPro" id="IPR050090">
    <property type="entry name" value="Tyrosine_recombinase_XerCD"/>
</dbReference>